<dbReference type="Gene3D" id="1.10.260.40">
    <property type="entry name" value="lambda repressor-like DNA-binding domains"/>
    <property type="match status" value="1"/>
</dbReference>
<dbReference type="Pfam" id="PF00717">
    <property type="entry name" value="Peptidase_S24"/>
    <property type="match status" value="1"/>
</dbReference>
<sequence length="351" mass="38689">MIGIQYSWGIFPRSFQPWTVETGTRRSSVERSRAVFVRPPSSLMMCSAGVLAVTSISRCSIYALVRSLRKSVNVENVNAFHVCRRMTKALDSVTEKFRQLRERAGLSMDELAKGMGYKGASSIQRYENADEYKKEFISPDIAAKLLKVVSGKGVPPIEPKEVWALTRPANGSLVSTFDPDLSEHSAESDGGFTREHWRPHIDGAVPEIDVKLGAGEGAIGEVINLPVGDANISGHRVVAEWLIPKDYLRSEAKASPSHTLVMEVVGDSMHPTYAPGDRVLVDLSQNRMVSDTVYAISDGTAEPQIKRLQRVPFSSPVEVKIISDNPNLETFTVELDRLTIIGRICGHIARK</sequence>
<dbReference type="Proteomes" id="UP000009045">
    <property type="component" value="Chromosome"/>
</dbReference>
<dbReference type="Gene3D" id="2.10.109.10">
    <property type="entry name" value="Umud Fragment, subunit A"/>
    <property type="match status" value="1"/>
</dbReference>
<keyword evidence="3" id="KW-0804">Transcription</keyword>
<dbReference type="InterPro" id="IPR001387">
    <property type="entry name" value="Cro/C1-type_HTH"/>
</dbReference>
<gene>
    <name evidence="5" type="ordered locus">SM11_chr1796</name>
</gene>
<keyword evidence="2" id="KW-0238">DNA-binding</keyword>
<dbReference type="InterPro" id="IPR010982">
    <property type="entry name" value="Lambda_DNA-bd_dom_sf"/>
</dbReference>
<evidence type="ECO:0000256" key="2">
    <source>
        <dbReference type="ARBA" id="ARBA00023125"/>
    </source>
</evidence>
<proteinExistence type="predicted"/>
<dbReference type="InterPro" id="IPR015927">
    <property type="entry name" value="Peptidase_S24_S26A/B/C"/>
</dbReference>
<dbReference type="AlphaFoldDB" id="F7X9F6"/>
<dbReference type="CDD" id="cd00093">
    <property type="entry name" value="HTH_XRE"/>
    <property type="match status" value="1"/>
</dbReference>
<dbReference type="InterPro" id="IPR039418">
    <property type="entry name" value="LexA-like"/>
</dbReference>
<dbReference type="PATRIC" id="fig|707241.3.peg.1885"/>
<dbReference type="EMBL" id="CP001830">
    <property type="protein sequence ID" value="AEH79064.1"/>
    <property type="molecule type" value="Genomic_DNA"/>
</dbReference>
<evidence type="ECO:0000313" key="6">
    <source>
        <dbReference type="Proteomes" id="UP000009045"/>
    </source>
</evidence>
<dbReference type="KEGG" id="smx:SM11_chr1796"/>
<dbReference type="PANTHER" id="PTHR40661:SF3">
    <property type="entry name" value="FELS-1 PROPHAGE TRANSCRIPTIONAL REGULATOR"/>
    <property type="match status" value="1"/>
</dbReference>
<accession>F7X9F6</accession>
<protein>
    <submittedName>
        <fullName evidence="5">Phage repressor</fullName>
    </submittedName>
</protein>
<dbReference type="PROSITE" id="PS50943">
    <property type="entry name" value="HTH_CROC1"/>
    <property type="match status" value="1"/>
</dbReference>
<dbReference type="InterPro" id="IPR036286">
    <property type="entry name" value="LexA/Signal_pep-like_sf"/>
</dbReference>
<keyword evidence="1" id="KW-0805">Transcription regulation</keyword>
<dbReference type="SMART" id="SM00530">
    <property type="entry name" value="HTH_XRE"/>
    <property type="match status" value="1"/>
</dbReference>
<dbReference type="HOGENOM" id="CLU_066192_1_0_5"/>
<name>F7X9F6_SINMM</name>
<evidence type="ECO:0000256" key="3">
    <source>
        <dbReference type="ARBA" id="ARBA00023163"/>
    </source>
</evidence>
<dbReference type="SUPFAM" id="SSF51306">
    <property type="entry name" value="LexA/Signal peptidase"/>
    <property type="match status" value="1"/>
</dbReference>
<dbReference type="Pfam" id="PF01381">
    <property type="entry name" value="HTH_3"/>
    <property type="match status" value="1"/>
</dbReference>
<dbReference type="PANTHER" id="PTHR40661">
    <property type="match status" value="1"/>
</dbReference>
<evidence type="ECO:0000313" key="5">
    <source>
        <dbReference type="EMBL" id="AEH79064.1"/>
    </source>
</evidence>
<dbReference type="GO" id="GO:0003677">
    <property type="term" value="F:DNA binding"/>
    <property type="evidence" value="ECO:0007669"/>
    <property type="project" value="UniProtKB-KW"/>
</dbReference>
<feature type="domain" description="HTH cro/C1-type" evidence="4">
    <location>
        <begin position="97"/>
        <end position="128"/>
    </location>
</feature>
<dbReference type="CDD" id="cd06529">
    <property type="entry name" value="S24_LexA-like"/>
    <property type="match status" value="1"/>
</dbReference>
<organism evidence="5 6">
    <name type="scientific">Sinorhizobium meliloti (strain SM11)</name>
    <dbReference type="NCBI Taxonomy" id="707241"/>
    <lineage>
        <taxon>Bacteria</taxon>
        <taxon>Pseudomonadati</taxon>
        <taxon>Pseudomonadota</taxon>
        <taxon>Alphaproteobacteria</taxon>
        <taxon>Hyphomicrobiales</taxon>
        <taxon>Rhizobiaceae</taxon>
        <taxon>Sinorhizobium/Ensifer group</taxon>
        <taxon>Sinorhizobium</taxon>
    </lineage>
</organism>
<reference evidence="5 6" key="1">
    <citation type="journal article" date="2011" name="J. Biotechnol.">
        <title>The complete genome sequence of the dominant Sinorhizobium meliloti field isolate SM11 extends the S. meliloti pan-genome.</title>
        <authorList>
            <person name="Schneiker-Bekel S."/>
            <person name="Wibberg D."/>
            <person name="Bekel T."/>
            <person name="Blom J."/>
            <person name="Linke B."/>
            <person name="Neuweger H."/>
            <person name="Stiens M."/>
            <person name="Vorholter F.J."/>
            <person name="Weidner S."/>
            <person name="Goesmann A."/>
            <person name="Puhler A."/>
            <person name="Schluter A."/>
        </authorList>
    </citation>
    <scope>NUCLEOTIDE SEQUENCE [LARGE SCALE GENOMIC DNA]</scope>
    <source>
        <strain evidence="5 6">SM11</strain>
    </source>
</reference>
<evidence type="ECO:0000259" key="4">
    <source>
        <dbReference type="PROSITE" id="PS50943"/>
    </source>
</evidence>
<evidence type="ECO:0000256" key="1">
    <source>
        <dbReference type="ARBA" id="ARBA00023015"/>
    </source>
</evidence>